<dbReference type="AlphaFoldDB" id="A0AAX6NC55"/>
<evidence type="ECO:0000313" key="2">
    <source>
        <dbReference type="Proteomes" id="UP001269400"/>
    </source>
</evidence>
<protein>
    <submittedName>
        <fullName evidence="1">Uncharacterized protein</fullName>
    </submittedName>
</protein>
<dbReference type="EMBL" id="JAPTGD010000002">
    <property type="protein sequence ID" value="MDU9693389.1"/>
    <property type="molecule type" value="Genomic_DNA"/>
</dbReference>
<dbReference type="Proteomes" id="UP001269400">
    <property type="component" value="Unassembled WGS sequence"/>
</dbReference>
<comment type="caution">
    <text evidence="1">The sequence shown here is derived from an EMBL/GenBank/DDBJ whole genome shotgun (WGS) entry which is preliminary data.</text>
</comment>
<gene>
    <name evidence="1" type="ORF">O0Q50_19640</name>
</gene>
<reference evidence="1" key="1">
    <citation type="journal article" date="2022" name="J Environ Chem Eng">
        <title>Biodegradation of petroleum oil using a constructed nonpathogenic and heavy metal-tolerant bacterial consortium isolated from marine sponges.</title>
        <authorList>
            <person name="Dechsakulwatana C."/>
            <person name="Rungsihiranrut A."/>
            <person name="Muangchinda C."/>
            <person name="Ningthoujam R."/>
            <person name="Klankeo P."/>
            <person name="Pinyakong O."/>
        </authorList>
    </citation>
    <scope>NUCLEOTIDE SEQUENCE</scope>
    <source>
        <strain evidence="1">TL01-2</strain>
    </source>
</reference>
<name>A0AAX6NC55_PRIAR</name>
<proteinExistence type="predicted"/>
<reference evidence="1" key="2">
    <citation type="submission" date="2022-12" db="EMBL/GenBank/DDBJ databases">
        <authorList>
            <person name="Dechsakulwatana C."/>
            <person name="Rungsihiranrut A."/>
            <person name="Muangchinda C."/>
            <person name="Ningthoujam R."/>
            <person name="Klankeo P."/>
            <person name="Pinyakong O."/>
        </authorList>
    </citation>
    <scope>NUCLEOTIDE SEQUENCE</scope>
    <source>
        <strain evidence="1">TL01-2</strain>
    </source>
</reference>
<evidence type="ECO:0000313" key="1">
    <source>
        <dbReference type="EMBL" id="MDU9693389.1"/>
    </source>
</evidence>
<dbReference type="RefSeq" id="WP_316910617.1">
    <property type="nucleotide sequence ID" value="NZ_JAPTGD010000002.1"/>
</dbReference>
<organism evidence="1 2">
    <name type="scientific">Priestia aryabhattai</name>
    <name type="common">Bacillus aryabhattai</name>
    <dbReference type="NCBI Taxonomy" id="412384"/>
    <lineage>
        <taxon>Bacteria</taxon>
        <taxon>Bacillati</taxon>
        <taxon>Bacillota</taxon>
        <taxon>Bacilli</taxon>
        <taxon>Bacillales</taxon>
        <taxon>Bacillaceae</taxon>
        <taxon>Priestia</taxon>
    </lineage>
</organism>
<accession>A0AAX6NC55</accession>
<sequence>MRIILDDTNSLLNFIHHRVHNIMDMLEGGDIILGNDRIIQDEEDFLEHFNSFAKEREKEDSNLKDVEWFSNIESIAKMDVPKKKEMKSIIEFGVNEFKKEFAIKKSLLVRGESDEYIAGEAQLSYLIINKEEAKQIIEELQKYTAS</sequence>